<dbReference type="SUPFAM" id="SSF52540">
    <property type="entry name" value="P-loop containing nucleoside triphosphate hydrolases"/>
    <property type="match status" value="1"/>
</dbReference>
<evidence type="ECO:0000259" key="10">
    <source>
        <dbReference type="PROSITE" id="PS50225"/>
    </source>
</evidence>
<dbReference type="Proteomes" id="UP000694867">
    <property type="component" value="Unplaced"/>
</dbReference>
<keyword evidence="7" id="KW-0564">Palmitate</keyword>
<evidence type="ECO:0000256" key="4">
    <source>
        <dbReference type="ARBA" id="ARBA00022741"/>
    </source>
</evidence>
<reference evidence="12" key="1">
    <citation type="submission" date="2025-08" db="UniProtKB">
        <authorList>
            <consortium name="RefSeq"/>
        </authorList>
    </citation>
    <scope>IDENTIFICATION</scope>
</reference>
<keyword evidence="3" id="KW-0479">Metal-binding</keyword>
<evidence type="ECO:0000313" key="11">
    <source>
        <dbReference type="Proteomes" id="UP000694867"/>
    </source>
</evidence>
<dbReference type="Gene3D" id="1.10.750.20">
    <property type="entry name" value="SOCS box"/>
    <property type="match status" value="1"/>
</dbReference>
<evidence type="ECO:0000256" key="5">
    <source>
        <dbReference type="ARBA" id="ARBA00022842"/>
    </source>
</evidence>
<dbReference type="InterPro" id="IPR027417">
    <property type="entry name" value="P-loop_NTPase"/>
</dbReference>
<organism evidence="11 12">
    <name type="scientific">Galendromus occidentalis</name>
    <name type="common">western predatory mite</name>
    <dbReference type="NCBI Taxonomy" id="34638"/>
    <lineage>
        <taxon>Eukaryota</taxon>
        <taxon>Metazoa</taxon>
        <taxon>Ecdysozoa</taxon>
        <taxon>Arthropoda</taxon>
        <taxon>Chelicerata</taxon>
        <taxon>Arachnida</taxon>
        <taxon>Acari</taxon>
        <taxon>Parasitiformes</taxon>
        <taxon>Mesostigmata</taxon>
        <taxon>Gamasina</taxon>
        <taxon>Phytoseioidea</taxon>
        <taxon>Phytoseiidae</taxon>
        <taxon>Typhlodrominae</taxon>
        <taxon>Galendromus</taxon>
    </lineage>
</organism>
<gene>
    <name evidence="12" type="primary">LOC100906459</name>
</gene>
<evidence type="ECO:0000256" key="6">
    <source>
        <dbReference type="ARBA" id="ARBA00023134"/>
    </source>
</evidence>
<accession>A0AAJ7SHJ2</accession>
<dbReference type="SMART" id="SM00173">
    <property type="entry name" value="RAS"/>
    <property type="match status" value="1"/>
</dbReference>
<dbReference type="InterPro" id="IPR036036">
    <property type="entry name" value="SOCS_box-like_dom_sf"/>
</dbReference>
<dbReference type="KEGG" id="goe:100906459"/>
<dbReference type="InterPro" id="IPR005225">
    <property type="entry name" value="Small_GTP-bd"/>
</dbReference>
<sequence>MDNPSENPSDGAGQQYCCQTSQVRLENVPSSSRAQLAHPHQPSLFSAESFNEAQRQLGLATGSQLCHNAATPPLLRSASDDALLSTASASAPLSQDLDTAGRQADCGSPFYYHSLRFLLVGDSDVGKNEILEKFQNHRLPLVNQKEVEFKTALILLDGKQVKLQLWDTSGQGRFSTIIQSYSRGADGIILVFDITNRWSFESIGKWLKEVDEYASGVPRVLVGNRLHLEFRREVPKNAAAQYAAKHRMSYLEVSSLADYNITETFVDLSRQVLNRIRLHSWHESRVLSLQELCCRTIVQRTTSYSIERLPLPTSVKSNLKSYSLNPYLSSVVNCCAHKQHKCCLNLHSKKGRRSSSPHNLLETIPTLRHDKKCTIS</sequence>
<dbReference type="Pfam" id="PF00071">
    <property type="entry name" value="Ras"/>
    <property type="match status" value="1"/>
</dbReference>
<evidence type="ECO:0000256" key="9">
    <source>
        <dbReference type="ARBA" id="ARBA00023289"/>
    </source>
</evidence>
<dbReference type="GO" id="GO:0035556">
    <property type="term" value="P:intracellular signal transduction"/>
    <property type="evidence" value="ECO:0007669"/>
    <property type="project" value="InterPro"/>
</dbReference>
<keyword evidence="6" id="KW-0342">GTP-binding</keyword>
<dbReference type="PROSITE" id="PS51421">
    <property type="entry name" value="RAS"/>
    <property type="match status" value="1"/>
</dbReference>
<dbReference type="SMART" id="SM00253">
    <property type="entry name" value="SOCS"/>
    <property type="match status" value="1"/>
</dbReference>
<evidence type="ECO:0000256" key="1">
    <source>
        <dbReference type="ARBA" id="ARBA00001946"/>
    </source>
</evidence>
<evidence type="ECO:0000256" key="7">
    <source>
        <dbReference type="ARBA" id="ARBA00023139"/>
    </source>
</evidence>
<name>A0AAJ7SHJ2_9ACAR</name>
<dbReference type="InterPro" id="IPR001496">
    <property type="entry name" value="SOCS_box"/>
</dbReference>
<dbReference type="PROSITE" id="PS50225">
    <property type="entry name" value="SOCS"/>
    <property type="match status" value="1"/>
</dbReference>
<dbReference type="Pfam" id="PF07525">
    <property type="entry name" value="SOCS_box"/>
    <property type="match status" value="1"/>
</dbReference>
<evidence type="ECO:0000256" key="8">
    <source>
        <dbReference type="ARBA" id="ARBA00023288"/>
    </source>
</evidence>
<keyword evidence="9" id="KW-0636">Prenylation</keyword>
<dbReference type="SMART" id="SM00175">
    <property type="entry name" value="RAB"/>
    <property type="match status" value="1"/>
</dbReference>
<keyword evidence="11" id="KW-1185">Reference proteome</keyword>
<dbReference type="GeneID" id="100906459"/>
<comment type="cofactor">
    <cofactor evidence="1">
        <name>Mg(2+)</name>
        <dbReference type="ChEBI" id="CHEBI:18420"/>
    </cofactor>
</comment>
<dbReference type="NCBIfam" id="TIGR00231">
    <property type="entry name" value="small_GTP"/>
    <property type="match status" value="1"/>
</dbReference>
<dbReference type="SMART" id="SM00176">
    <property type="entry name" value="RAN"/>
    <property type="match status" value="1"/>
</dbReference>
<evidence type="ECO:0000256" key="3">
    <source>
        <dbReference type="ARBA" id="ARBA00022723"/>
    </source>
</evidence>
<comment type="similarity">
    <text evidence="2">Belongs to the small GTPase superfamily. Rab family.</text>
</comment>
<dbReference type="PRINTS" id="PR00449">
    <property type="entry name" value="RASTRNSFRMNG"/>
</dbReference>
<keyword evidence="4" id="KW-0547">Nucleotide-binding</keyword>
<dbReference type="AlphaFoldDB" id="A0AAJ7SHJ2"/>
<dbReference type="FunFam" id="3.40.50.300:FF:001149">
    <property type="entry name" value="Rab40, isoform A"/>
    <property type="match status" value="1"/>
</dbReference>
<dbReference type="GO" id="GO:0046872">
    <property type="term" value="F:metal ion binding"/>
    <property type="evidence" value="ECO:0007669"/>
    <property type="project" value="UniProtKB-KW"/>
</dbReference>
<proteinExistence type="inferred from homology"/>
<dbReference type="InterPro" id="IPR001806">
    <property type="entry name" value="Small_GTPase"/>
</dbReference>
<dbReference type="InterPro" id="IPR050305">
    <property type="entry name" value="Small_GTPase_Rab"/>
</dbReference>
<dbReference type="GO" id="GO:0005525">
    <property type="term" value="F:GTP binding"/>
    <property type="evidence" value="ECO:0007669"/>
    <property type="project" value="UniProtKB-KW"/>
</dbReference>
<dbReference type="Gene3D" id="3.40.50.300">
    <property type="entry name" value="P-loop containing nucleotide triphosphate hydrolases"/>
    <property type="match status" value="1"/>
</dbReference>
<protein>
    <submittedName>
        <fullName evidence="12">Ras-related protein Rab-40C</fullName>
    </submittedName>
</protein>
<dbReference type="GO" id="GO:0003924">
    <property type="term" value="F:GTPase activity"/>
    <property type="evidence" value="ECO:0007669"/>
    <property type="project" value="InterPro"/>
</dbReference>
<evidence type="ECO:0000256" key="2">
    <source>
        <dbReference type="ARBA" id="ARBA00006270"/>
    </source>
</evidence>
<evidence type="ECO:0000313" key="12">
    <source>
        <dbReference type="RefSeq" id="XP_028968171.1"/>
    </source>
</evidence>
<dbReference type="PANTHER" id="PTHR47980">
    <property type="entry name" value="LD44762P"/>
    <property type="match status" value="1"/>
</dbReference>
<keyword evidence="5" id="KW-0460">Magnesium</keyword>
<keyword evidence="8" id="KW-0449">Lipoprotein</keyword>
<dbReference type="RefSeq" id="XP_028968171.1">
    <property type="nucleotide sequence ID" value="XM_029112338.1"/>
</dbReference>
<dbReference type="PROSITE" id="PS51419">
    <property type="entry name" value="RAB"/>
    <property type="match status" value="1"/>
</dbReference>
<dbReference type="SMART" id="SM00969">
    <property type="entry name" value="SOCS_box"/>
    <property type="match status" value="1"/>
</dbReference>
<dbReference type="SUPFAM" id="SSF158235">
    <property type="entry name" value="SOCS box-like"/>
    <property type="match status" value="1"/>
</dbReference>
<dbReference type="SMART" id="SM00174">
    <property type="entry name" value="RHO"/>
    <property type="match status" value="1"/>
</dbReference>
<feature type="domain" description="SOCS box" evidence="10">
    <location>
        <begin position="275"/>
        <end position="325"/>
    </location>
</feature>